<dbReference type="Pfam" id="PF06042">
    <property type="entry name" value="NTP_transf_6"/>
    <property type="match status" value="1"/>
</dbReference>
<dbReference type="EMBL" id="JBHSNC010000007">
    <property type="protein sequence ID" value="MFC5528303.1"/>
    <property type="molecule type" value="Genomic_DNA"/>
</dbReference>
<protein>
    <submittedName>
        <fullName evidence="1">Nucleotidyltransferase family protein</fullName>
    </submittedName>
</protein>
<reference evidence="2" key="1">
    <citation type="journal article" date="2019" name="Int. J. Syst. Evol. Microbiol.">
        <title>The Global Catalogue of Microorganisms (GCM) 10K type strain sequencing project: providing services to taxonomists for standard genome sequencing and annotation.</title>
        <authorList>
            <consortium name="The Broad Institute Genomics Platform"/>
            <consortium name="The Broad Institute Genome Sequencing Center for Infectious Disease"/>
            <person name="Wu L."/>
            <person name="Ma J."/>
        </authorList>
    </citation>
    <scope>NUCLEOTIDE SEQUENCE [LARGE SCALE GENOMIC DNA]</scope>
    <source>
        <strain evidence="2">CGMCC 1.18578</strain>
    </source>
</reference>
<gene>
    <name evidence="1" type="ORF">ACFPQ4_02405</name>
</gene>
<comment type="caution">
    <text evidence="1">The sequence shown here is derived from an EMBL/GenBank/DDBJ whole genome shotgun (WGS) entry which is preliminary data.</text>
</comment>
<dbReference type="PANTHER" id="PTHR39166">
    <property type="entry name" value="BLL1166 PROTEIN"/>
    <property type="match status" value="1"/>
</dbReference>
<accession>A0ABW0QU46</accession>
<dbReference type="RefSeq" id="WP_378110130.1">
    <property type="nucleotide sequence ID" value="NZ_JBHSNC010000007.1"/>
</dbReference>
<dbReference type="InterPro" id="IPR009267">
    <property type="entry name" value="NTP_transf_6"/>
</dbReference>
<proteinExistence type="predicted"/>
<name>A0ABW0QU46_9BACL</name>
<keyword evidence="2" id="KW-1185">Reference proteome</keyword>
<evidence type="ECO:0000313" key="1">
    <source>
        <dbReference type="EMBL" id="MFC5528303.1"/>
    </source>
</evidence>
<sequence>MTLEEKLKSILSTHKSLIRDLNLVKSLNMPNWCISAGYVRNFVWDYLHHYKDATPLNDVDVVYYDSSQQRAEADKEYEALLKRSYPDYNWSVKNQARMHVRKKESSYSSVEDAMERWPETVTAIGVSLDQNDHVTLVAPHGLNDLFELVIRRSPYFADYDYFIKRVLNKNWLNTWPKLRLIEE</sequence>
<organism evidence="1 2">
    <name type="scientific">Cohnella yongneupensis</name>
    <dbReference type="NCBI Taxonomy" id="425006"/>
    <lineage>
        <taxon>Bacteria</taxon>
        <taxon>Bacillati</taxon>
        <taxon>Bacillota</taxon>
        <taxon>Bacilli</taxon>
        <taxon>Bacillales</taxon>
        <taxon>Paenibacillaceae</taxon>
        <taxon>Cohnella</taxon>
    </lineage>
</organism>
<dbReference type="Proteomes" id="UP001596108">
    <property type="component" value="Unassembled WGS sequence"/>
</dbReference>
<dbReference type="PANTHER" id="PTHR39166:SF1">
    <property type="entry name" value="BLL1166 PROTEIN"/>
    <property type="match status" value="1"/>
</dbReference>
<evidence type="ECO:0000313" key="2">
    <source>
        <dbReference type="Proteomes" id="UP001596108"/>
    </source>
</evidence>